<feature type="domain" description="DUF4937" evidence="2">
    <location>
        <begin position="2"/>
        <end position="87"/>
    </location>
</feature>
<evidence type="ECO:0000313" key="3">
    <source>
        <dbReference type="EMBL" id="QDZ73635.1"/>
    </source>
</evidence>
<dbReference type="AlphaFoldDB" id="A0A9X7LUY8"/>
<evidence type="ECO:0000259" key="1">
    <source>
        <dbReference type="Pfam" id="PF03992"/>
    </source>
</evidence>
<dbReference type="Pfam" id="PF16291">
    <property type="entry name" value="DUF4937"/>
    <property type="match status" value="1"/>
</dbReference>
<dbReference type="InterPro" id="IPR007138">
    <property type="entry name" value="ABM_dom"/>
</dbReference>
<sequence length="222" mass="26156">MLLKTIYCKVEEEKKELFSNAQGKWRDIRHLDGFHGQFGGWYEDEACVFTLWEDRSTYQSFMNGAHDTIYLNSNQEDTFLSCEIELFQTLYDITDTHLKDVVTEGSFVRVAICDVKVEKENHFLQKQETIWNKGMEKAKGMLGGVVGKSLKNENRYIVLTYWKDEKTHQHYVEEIFPGLYKLANIHEEIEEIKGKQAVCKEEWLVSGQSHEKYNLISSRYMR</sequence>
<dbReference type="SUPFAM" id="SSF54909">
    <property type="entry name" value="Dimeric alpha+beta barrel"/>
    <property type="match status" value="2"/>
</dbReference>
<dbReference type="Gene3D" id="3.30.70.100">
    <property type="match status" value="1"/>
</dbReference>
<evidence type="ECO:0000259" key="2">
    <source>
        <dbReference type="Pfam" id="PF16291"/>
    </source>
</evidence>
<reference evidence="3 4" key="1">
    <citation type="journal article" date="2019" name="Ecotoxicol. Environ. Saf.">
        <title>Microbial characterization of heavy metal resistant bacterial strains isolated from an electroplating wastewater treatment plant.</title>
        <authorList>
            <person name="Cai X."/>
            <person name="Zheng X."/>
            <person name="Zhang D."/>
            <person name="Iqbal W."/>
            <person name="Liu C."/>
            <person name="Yang B."/>
            <person name="Zhao X."/>
            <person name="Lu X."/>
            <person name="Mao Y."/>
        </authorList>
    </citation>
    <scope>NUCLEOTIDE SEQUENCE [LARGE SCALE GENOMIC DNA]</scope>
    <source>
        <strain evidence="3 4">Co1-1</strain>
    </source>
</reference>
<name>A0A9X7LUY8_BACCE</name>
<dbReference type="Pfam" id="PF03992">
    <property type="entry name" value="ABM"/>
    <property type="match status" value="1"/>
</dbReference>
<dbReference type="RefSeq" id="WP_208743371.1">
    <property type="nucleotide sequence ID" value="NZ_CP031778.1"/>
</dbReference>
<accession>A0A9X7LUY8</accession>
<dbReference type="InterPro" id="IPR032555">
    <property type="entry name" value="DUF4937"/>
</dbReference>
<feature type="domain" description="ABM" evidence="1">
    <location>
        <begin position="109"/>
        <end position="172"/>
    </location>
</feature>
<dbReference type="Proteomes" id="UP000321735">
    <property type="component" value="Chromosome"/>
</dbReference>
<evidence type="ECO:0000313" key="4">
    <source>
        <dbReference type="Proteomes" id="UP000321735"/>
    </source>
</evidence>
<organism evidence="3 4">
    <name type="scientific">Bacillus cereus</name>
    <dbReference type="NCBI Taxonomy" id="1396"/>
    <lineage>
        <taxon>Bacteria</taxon>
        <taxon>Bacillati</taxon>
        <taxon>Bacillota</taxon>
        <taxon>Bacilli</taxon>
        <taxon>Bacillales</taxon>
        <taxon>Bacillaceae</taxon>
        <taxon>Bacillus</taxon>
        <taxon>Bacillus cereus group</taxon>
    </lineage>
</organism>
<dbReference type="InterPro" id="IPR011008">
    <property type="entry name" value="Dimeric_a/b-barrel"/>
</dbReference>
<gene>
    <name evidence="3" type="ORF">D0437_11170</name>
</gene>
<proteinExistence type="predicted"/>
<protein>
    <submittedName>
        <fullName evidence="3">DUF4937 domain-containing protein</fullName>
    </submittedName>
</protein>
<dbReference type="EMBL" id="CP031778">
    <property type="protein sequence ID" value="QDZ73635.1"/>
    <property type="molecule type" value="Genomic_DNA"/>
</dbReference>